<dbReference type="Proteomes" id="UP000789739">
    <property type="component" value="Unassembled WGS sequence"/>
</dbReference>
<sequence length="83" mass="8966">MVISADFDINYKVEMTSRILNLASRNMKLATLDTIYVQQVKAADVVKMATHALLAIIALNQPAAAVAAVAVVHSAVHPSSFWE</sequence>
<evidence type="ECO:0000313" key="1">
    <source>
        <dbReference type="EMBL" id="CAG8501600.1"/>
    </source>
</evidence>
<protein>
    <submittedName>
        <fullName evidence="1">852_t:CDS:1</fullName>
    </submittedName>
</protein>
<accession>A0A9N9F1D0</accession>
<dbReference type="EMBL" id="CAJVPI010000212">
    <property type="protein sequence ID" value="CAG8501600.1"/>
    <property type="molecule type" value="Genomic_DNA"/>
</dbReference>
<comment type="caution">
    <text evidence="1">The sequence shown here is derived from an EMBL/GenBank/DDBJ whole genome shotgun (WGS) entry which is preliminary data.</text>
</comment>
<organism evidence="1 2">
    <name type="scientific">Paraglomus brasilianum</name>
    <dbReference type="NCBI Taxonomy" id="144538"/>
    <lineage>
        <taxon>Eukaryota</taxon>
        <taxon>Fungi</taxon>
        <taxon>Fungi incertae sedis</taxon>
        <taxon>Mucoromycota</taxon>
        <taxon>Glomeromycotina</taxon>
        <taxon>Glomeromycetes</taxon>
        <taxon>Paraglomerales</taxon>
        <taxon>Paraglomeraceae</taxon>
        <taxon>Paraglomus</taxon>
    </lineage>
</organism>
<evidence type="ECO:0000313" key="2">
    <source>
        <dbReference type="Proteomes" id="UP000789739"/>
    </source>
</evidence>
<name>A0A9N9F1D0_9GLOM</name>
<dbReference type="AlphaFoldDB" id="A0A9N9F1D0"/>
<gene>
    <name evidence="1" type="ORF">PBRASI_LOCUS2636</name>
</gene>
<proteinExistence type="predicted"/>
<reference evidence="1" key="1">
    <citation type="submission" date="2021-06" db="EMBL/GenBank/DDBJ databases">
        <authorList>
            <person name="Kallberg Y."/>
            <person name="Tangrot J."/>
            <person name="Rosling A."/>
        </authorList>
    </citation>
    <scope>NUCLEOTIDE SEQUENCE</scope>
    <source>
        <strain evidence="1">BR232B</strain>
    </source>
</reference>
<keyword evidence="2" id="KW-1185">Reference proteome</keyword>